<sequence length="160" mass="17044">MNRLRPLAVGIVVAALVLGGIAIVLLDARARVAVAYEQADRVAATQSVAADYTRNFWSQPHIVRDAVTESLMYDAMPVFVITGSEASVSVGYGAFRTGNVFPTPLVPWSPRMVTAPLAMGGALAITVTLVAASRWSPRRPRIAVTRGRAGSRGSRPGRRT</sequence>
<evidence type="ECO:0000313" key="4">
    <source>
        <dbReference type="EMBL" id="RUQ87181.1"/>
    </source>
</evidence>
<evidence type="ECO:0000256" key="1">
    <source>
        <dbReference type="SAM" id="MobiDB-lite"/>
    </source>
</evidence>
<gene>
    <name evidence="3" type="ORF">CLV49_1898</name>
    <name evidence="4" type="ORF">ELQ93_09730</name>
</gene>
<dbReference type="AlphaFoldDB" id="A0A2P8GWD3"/>
<dbReference type="Proteomes" id="UP000241203">
    <property type="component" value="Unassembled WGS sequence"/>
</dbReference>
<feature type="transmembrane region" description="Helical" evidence="2">
    <location>
        <begin position="113"/>
        <end position="132"/>
    </location>
</feature>
<dbReference type="OrthoDB" id="9924909at2"/>
<keyword evidence="2" id="KW-0472">Membrane</keyword>
<keyword evidence="2" id="KW-0812">Transmembrane</keyword>
<accession>A0A2P8GWD3</accession>
<reference evidence="4 6" key="2">
    <citation type="submission" date="2018-12" db="EMBL/GenBank/DDBJ databases">
        <authorList>
            <person name="hu s."/>
            <person name="Xu Y."/>
            <person name="Xu B."/>
            <person name="Li F."/>
        </authorList>
    </citation>
    <scope>NUCLEOTIDE SEQUENCE [LARGE SCALE GENOMIC DNA]</scope>
    <source>
        <strain evidence="4 6">KSW2-17</strain>
    </source>
</reference>
<keyword evidence="2" id="KW-1133">Transmembrane helix</keyword>
<organism evidence="3 5">
    <name type="scientific">Labedella gwakjiensis</name>
    <dbReference type="NCBI Taxonomy" id="390269"/>
    <lineage>
        <taxon>Bacteria</taxon>
        <taxon>Bacillati</taxon>
        <taxon>Actinomycetota</taxon>
        <taxon>Actinomycetes</taxon>
        <taxon>Micrococcales</taxon>
        <taxon>Microbacteriaceae</taxon>
        <taxon>Labedella</taxon>
    </lineage>
</organism>
<proteinExistence type="predicted"/>
<keyword evidence="6" id="KW-1185">Reference proteome</keyword>
<evidence type="ECO:0000313" key="3">
    <source>
        <dbReference type="EMBL" id="PSL38281.1"/>
    </source>
</evidence>
<evidence type="ECO:0000313" key="6">
    <source>
        <dbReference type="Proteomes" id="UP000268291"/>
    </source>
</evidence>
<evidence type="ECO:0000313" key="5">
    <source>
        <dbReference type="Proteomes" id="UP000241203"/>
    </source>
</evidence>
<feature type="region of interest" description="Disordered" evidence="1">
    <location>
        <begin position="141"/>
        <end position="160"/>
    </location>
</feature>
<feature type="transmembrane region" description="Helical" evidence="2">
    <location>
        <begin position="7"/>
        <end position="26"/>
    </location>
</feature>
<dbReference type="Proteomes" id="UP000268291">
    <property type="component" value="Unassembled WGS sequence"/>
</dbReference>
<name>A0A2P8GWD3_9MICO</name>
<dbReference type="RefSeq" id="WP_106563319.1">
    <property type="nucleotide sequence ID" value="NZ_PYAU01000001.1"/>
</dbReference>
<dbReference type="EMBL" id="PYAU01000001">
    <property type="protein sequence ID" value="PSL38281.1"/>
    <property type="molecule type" value="Genomic_DNA"/>
</dbReference>
<protein>
    <submittedName>
        <fullName evidence="3">Uncharacterized protein</fullName>
    </submittedName>
</protein>
<evidence type="ECO:0000256" key="2">
    <source>
        <dbReference type="SAM" id="Phobius"/>
    </source>
</evidence>
<dbReference type="EMBL" id="RZGY01000001">
    <property type="protein sequence ID" value="RUQ87181.1"/>
    <property type="molecule type" value="Genomic_DNA"/>
</dbReference>
<reference evidence="3 5" key="1">
    <citation type="submission" date="2018-03" db="EMBL/GenBank/DDBJ databases">
        <title>Genomic Encyclopedia of Archaeal and Bacterial Type Strains, Phase II (KMG-II): from individual species to whole genera.</title>
        <authorList>
            <person name="Goeker M."/>
        </authorList>
    </citation>
    <scope>NUCLEOTIDE SEQUENCE [LARGE SCALE GENOMIC DNA]</scope>
    <source>
        <strain evidence="3 5">DSM 21548</strain>
    </source>
</reference>
<comment type="caution">
    <text evidence="3">The sequence shown here is derived from an EMBL/GenBank/DDBJ whole genome shotgun (WGS) entry which is preliminary data.</text>
</comment>